<dbReference type="PRINTS" id="PR00080">
    <property type="entry name" value="SDRFAMILY"/>
</dbReference>
<dbReference type="EMBL" id="JABANN010001332">
    <property type="protein sequence ID" value="KAF4650111.1"/>
    <property type="molecule type" value="Genomic_DNA"/>
</dbReference>
<dbReference type="PROSITE" id="PS00061">
    <property type="entry name" value="ADH_SHORT"/>
    <property type="match status" value="1"/>
</dbReference>
<protein>
    <recommendedName>
        <fullName evidence="7">3-hydroxyacyl-CoA dehydrogenase type-2</fullName>
    </recommendedName>
</protein>
<dbReference type="Proteomes" id="UP000570595">
    <property type="component" value="Unassembled WGS sequence"/>
</dbReference>
<dbReference type="Pfam" id="PF00106">
    <property type="entry name" value="adh_short"/>
    <property type="match status" value="1"/>
</dbReference>
<evidence type="ECO:0000313" key="3">
    <source>
        <dbReference type="EMBL" id="KAF4650111.1"/>
    </source>
</evidence>
<evidence type="ECO:0000313" key="4">
    <source>
        <dbReference type="EMBL" id="KAF4650662.1"/>
    </source>
</evidence>
<evidence type="ECO:0000313" key="5">
    <source>
        <dbReference type="Proteomes" id="UP000570595"/>
    </source>
</evidence>
<dbReference type="PRINTS" id="PR00081">
    <property type="entry name" value="GDHRDH"/>
</dbReference>
<reference evidence="5 6" key="1">
    <citation type="submission" date="2020-04" db="EMBL/GenBank/DDBJ databases">
        <title>Perkinsus olseni comparative genomics.</title>
        <authorList>
            <person name="Bogema D.R."/>
        </authorList>
    </citation>
    <scope>NUCLEOTIDE SEQUENCE [LARGE SCALE GENOMIC DNA]</scope>
    <source>
        <strain evidence="4">ATCC PRA-179</strain>
        <strain evidence="3">ATCC PRA-31</strain>
    </source>
</reference>
<dbReference type="EMBL" id="JABAHT010000995">
    <property type="protein sequence ID" value="KAF4650662.1"/>
    <property type="molecule type" value="Genomic_DNA"/>
</dbReference>
<evidence type="ECO:0000256" key="1">
    <source>
        <dbReference type="ARBA" id="ARBA00023002"/>
    </source>
</evidence>
<dbReference type="Gene3D" id="3.40.50.720">
    <property type="entry name" value="NAD(P)-binding Rossmann-like Domain"/>
    <property type="match status" value="1"/>
</dbReference>
<gene>
    <name evidence="3" type="ORF">FOL46_001202</name>
    <name evidence="4" type="ORF">FOZ61_011134</name>
</gene>
<proteinExistence type="inferred from homology"/>
<accession>A0A7J6KUS6</accession>
<evidence type="ECO:0008006" key="7">
    <source>
        <dbReference type="Google" id="ProtNLM"/>
    </source>
</evidence>
<evidence type="ECO:0000256" key="2">
    <source>
        <dbReference type="RuleBase" id="RU000363"/>
    </source>
</evidence>
<dbReference type="InterPro" id="IPR036291">
    <property type="entry name" value="NAD(P)-bd_dom_sf"/>
</dbReference>
<dbReference type="PANTHER" id="PTHR43658:SF8">
    <property type="entry name" value="17-BETA-HYDROXYSTEROID DEHYDROGENASE 14-RELATED"/>
    <property type="match status" value="1"/>
</dbReference>
<comment type="similarity">
    <text evidence="2">Belongs to the short-chain dehydrogenases/reductases (SDR) family.</text>
</comment>
<dbReference type="Proteomes" id="UP000572268">
    <property type="component" value="Unassembled WGS sequence"/>
</dbReference>
<organism evidence="4 5">
    <name type="scientific">Perkinsus olseni</name>
    <name type="common">Perkinsus atlanticus</name>
    <dbReference type="NCBI Taxonomy" id="32597"/>
    <lineage>
        <taxon>Eukaryota</taxon>
        <taxon>Sar</taxon>
        <taxon>Alveolata</taxon>
        <taxon>Perkinsozoa</taxon>
        <taxon>Perkinsea</taxon>
        <taxon>Perkinsida</taxon>
        <taxon>Perkinsidae</taxon>
        <taxon>Perkinsus</taxon>
    </lineage>
</organism>
<dbReference type="OrthoDB" id="1274115at2759"/>
<comment type="caution">
    <text evidence="4">The sequence shown here is derived from an EMBL/GenBank/DDBJ whole genome shotgun (WGS) entry which is preliminary data.</text>
</comment>
<dbReference type="AlphaFoldDB" id="A0A7J6KUS6"/>
<dbReference type="SUPFAM" id="SSF51735">
    <property type="entry name" value="NAD(P)-binding Rossmann-fold domains"/>
    <property type="match status" value="1"/>
</dbReference>
<name>A0A7J6KUS6_PEROL</name>
<dbReference type="InterPro" id="IPR002347">
    <property type="entry name" value="SDR_fam"/>
</dbReference>
<keyword evidence="1" id="KW-0560">Oxidoreductase</keyword>
<dbReference type="GO" id="GO:0016491">
    <property type="term" value="F:oxidoreductase activity"/>
    <property type="evidence" value="ECO:0007669"/>
    <property type="project" value="UniProtKB-KW"/>
</dbReference>
<sequence length="256" mass="26800">MRINSQTRCVVTGGASGLGEAAARALAGRGASVAILDVNKEKGEAVAESIGGFFVYVNLLDETAVDSAVAKALDLLGGLHIIVNAAGEGLVKPVVGRKGYPHSMQAFSRNVAINLLGTFSVSAKGAAAMIKQDPVTEDGERGVIINVGSVSAFHGQEGHAGYSASKAGVVGMTLPMARDLARHGIRVNCVVPGLIKTPMSDLIRPERLELILDAQTFPIRPGKPEECAALMLHIIENPFMNAEIVRLDAGFRIPKL</sequence>
<dbReference type="InterPro" id="IPR020904">
    <property type="entry name" value="Sc_DH/Rdtase_CS"/>
</dbReference>
<dbReference type="PANTHER" id="PTHR43658">
    <property type="entry name" value="SHORT-CHAIN DEHYDROGENASE/REDUCTASE"/>
    <property type="match status" value="1"/>
</dbReference>
<evidence type="ECO:0000313" key="6">
    <source>
        <dbReference type="Proteomes" id="UP000572268"/>
    </source>
</evidence>